<name>A0A0H5Q7T2_9ZZZZ</name>
<evidence type="ECO:0000313" key="1">
    <source>
        <dbReference type="EMBL" id="CRY97449.1"/>
    </source>
</evidence>
<reference evidence="1" key="1">
    <citation type="submission" date="2015-06" db="EMBL/GenBank/DDBJ databases">
        <authorList>
            <person name="Joergensen T."/>
        </authorList>
    </citation>
    <scope>NUCLEOTIDE SEQUENCE</scope>
    <source>
        <strain evidence="1">RGFK1558</strain>
    </source>
</reference>
<accession>A0A0H5Q7T2</accession>
<dbReference type="EMBL" id="LN854088">
    <property type="protein sequence ID" value="CRY97449.1"/>
    <property type="molecule type" value="Genomic_DNA"/>
</dbReference>
<protein>
    <submittedName>
        <fullName evidence="1">Uncharacterized protein</fullName>
    </submittedName>
</protein>
<sequence>MAANRIEYQGVTLSDRFLTCHFVVGVGLTIRFAVVKIPIADLHQVGVVPAIDHHVRRMLIDVWSAVDPDEPLPLPPWEA</sequence>
<organism evidence="1">
    <name type="scientific">uncultured prokaryote</name>
    <dbReference type="NCBI Taxonomy" id="198431"/>
    <lineage>
        <taxon>unclassified sequences</taxon>
        <taxon>environmental samples</taxon>
    </lineage>
</organism>
<reference evidence="1" key="2">
    <citation type="submission" date="2015-07" db="EMBL/GenBank/DDBJ databases">
        <title>Plasmids, circular viruses and viroids from rat gut.</title>
        <authorList>
            <person name="Jorgensen T.J."/>
            <person name="Hansen M.A."/>
            <person name="Xu Z."/>
            <person name="Tabak M.A."/>
            <person name="Sorensen S.J."/>
            <person name="Hansen L.H."/>
        </authorList>
    </citation>
    <scope>NUCLEOTIDE SEQUENCE</scope>
    <source>
        <strain evidence="1">RGFK1558</strain>
    </source>
</reference>
<dbReference type="AlphaFoldDB" id="A0A0H5Q7T2"/>
<proteinExistence type="predicted"/>